<dbReference type="RefSeq" id="XP_012333595.1">
    <property type="nucleotide sequence ID" value="XM_012478172.1"/>
</dbReference>
<accession>A0A0D9QSB1</accession>
<dbReference type="GeneID" id="24265835"/>
<feature type="compositionally biased region" description="Basic and acidic residues" evidence="1">
    <location>
        <begin position="88"/>
        <end position="108"/>
    </location>
</feature>
<evidence type="ECO:0000256" key="1">
    <source>
        <dbReference type="SAM" id="MobiDB-lite"/>
    </source>
</evidence>
<protein>
    <submittedName>
        <fullName evidence="2">Uncharacterized protein</fullName>
    </submittedName>
</protein>
<feature type="compositionally biased region" description="Polar residues" evidence="1">
    <location>
        <begin position="1"/>
        <end position="10"/>
    </location>
</feature>
<dbReference type="EMBL" id="KQ001648">
    <property type="protein sequence ID" value="KJP89813.1"/>
    <property type="molecule type" value="Genomic_DNA"/>
</dbReference>
<name>A0A0D9QSB1_PLAFR</name>
<feature type="region of interest" description="Disordered" evidence="1">
    <location>
        <begin position="1"/>
        <end position="38"/>
    </location>
</feature>
<dbReference type="AlphaFoldDB" id="A0A0D9QSB1"/>
<feature type="compositionally biased region" description="Basic and acidic residues" evidence="1">
    <location>
        <begin position="306"/>
        <end position="317"/>
    </location>
</feature>
<feature type="region of interest" description="Disordered" evidence="1">
    <location>
        <begin position="239"/>
        <end position="323"/>
    </location>
</feature>
<keyword evidence="3" id="KW-1185">Reference proteome</keyword>
<evidence type="ECO:0000313" key="2">
    <source>
        <dbReference type="EMBL" id="KJP89813.1"/>
    </source>
</evidence>
<reference evidence="2 3" key="1">
    <citation type="submission" date="2014-03" db="EMBL/GenBank/DDBJ databases">
        <title>The Genome Sequence of Plasmodium fragile nilgiri.</title>
        <authorList>
            <consortium name="The Broad Institute Genomics Platform"/>
            <consortium name="The Broad Institute Genome Sequencing Center for Infectious Disease"/>
            <person name="Neafsey D."/>
            <person name="Duraisingh M."/>
            <person name="Young S.K."/>
            <person name="Zeng Q."/>
            <person name="Gargeya S."/>
            <person name="Abouelleil A."/>
            <person name="Alvarado L."/>
            <person name="Chapman S.B."/>
            <person name="Gainer-Dewar J."/>
            <person name="Goldberg J."/>
            <person name="Griggs A."/>
            <person name="Gujja S."/>
            <person name="Hansen M."/>
            <person name="Howarth C."/>
            <person name="Imamovic A."/>
            <person name="Larimer J."/>
            <person name="Pearson M."/>
            <person name="Poon T.W."/>
            <person name="Priest M."/>
            <person name="Roberts A."/>
            <person name="Saif S."/>
            <person name="Shea T."/>
            <person name="Sykes S."/>
            <person name="Wortman J."/>
            <person name="Nusbaum C."/>
            <person name="Birren B."/>
        </authorList>
    </citation>
    <scope>NUCLEOTIDE SEQUENCE [LARGE SCALE GENOMIC DNA]</scope>
    <source>
        <strain evidence="3">nilgiri</strain>
    </source>
</reference>
<feature type="region of interest" description="Disordered" evidence="1">
    <location>
        <begin position="88"/>
        <end position="117"/>
    </location>
</feature>
<dbReference type="Proteomes" id="UP000054561">
    <property type="component" value="Unassembled WGS sequence"/>
</dbReference>
<feature type="compositionally biased region" description="Basic and acidic residues" evidence="1">
    <location>
        <begin position="256"/>
        <end position="289"/>
    </location>
</feature>
<dbReference type="OrthoDB" id="10429998at2759"/>
<proteinExistence type="predicted"/>
<organism evidence="2 3">
    <name type="scientific">Plasmodium fragile</name>
    <dbReference type="NCBI Taxonomy" id="5857"/>
    <lineage>
        <taxon>Eukaryota</taxon>
        <taxon>Sar</taxon>
        <taxon>Alveolata</taxon>
        <taxon>Apicomplexa</taxon>
        <taxon>Aconoidasida</taxon>
        <taxon>Haemosporida</taxon>
        <taxon>Plasmodiidae</taxon>
        <taxon>Plasmodium</taxon>
        <taxon>Plasmodium (Plasmodium)</taxon>
    </lineage>
</organism>
<evidence type="ECO:0000313" key="3">
    <source>
        <dbReference type="Proteomes" id="UP000054561"/>
    </source>
</evidence>
<gene>
    <name evidence="2" type="ORF">AK88_00521</name>
</gene>
<sequence length="323" mass="36378">MTLNIVQEIQKQNENHVQNEEGKEEELATYDYPSTERRRSRRLLSLTGDKAKLIKQNGYSGLTHGTNGGEIAGRNVNLNTIVKVKLKESAPTRDRDKLQKEENRDAQEGSKGCTSERGSYIMAANSVKKNTLVKKVSLNGNQGKTSKVNKKKIEKGVVVVVDKKKSAPLNKGNANPKGTSVQGMANKTHSTVIVKKKKKHQAALNRAPLLSNKKEEAQESKYNSFMACKMRIDNNIQEKEKEKMKTGQIENGQVPKRKEQKEPPPVKDNLPGDKIKSRVNSDSKEELFLQKRLKMRKESLPNGKKSHSERSHSNESQKKKKKK</sequence>
<feature type="compositionally biased region" description="Basic and acidic residues" evidence="1">
    <location>
        <begin position="11"/>
        <end position="21"/>
    </location>
</feature>
<dbReference type="VEuPathDB" id="PlasmoDB:AK88_00521"/>